<keyword evidence="2" id="KW-1185">Reference proteome</keyword>
<organism evidence="1 2">
    <name type="scientific">Arctium lappa</name>
    <name type="common">Greater burdock</name>
    <name type="synonym">Lappa major</name>
    <dbReference type="NCBI Taxonomy" id="4217"/>
    <lineage>
        <taxon>Eukaryota</taxon>
        <taxon>Viridiplantae</taxon>
        <taxon>Streptophyta</taxon>
        <taxon>Embryophyta</taxon>
        <taxon>Tracheophyta</taxon>
        <taxon>Spermatophyta</taxon>
        <taxon>Magnoliopsida</taxon>
        <taxon>eudicotyledons</taxon>
        <taxon>Gunneridae</taxon>
        <taxon>Pentapetalae</taxon>
        <taxon>asterids</taxon>
        <taxon>campanulids</taxon>
        <taxon>Asterales</taxon>
        <taxon>Asteraceae</taxon>
        <taxon>Carduoideae</taxon>
        <taxon>Cardueae</taxon>
        <taxon>Arctiinae</taxon>
        <taxon>Arctium</taxon>
    </lineage>
</organism>
<name>A0ACB8ZVT3_ARCLA</name>
<dbReference type="EMBL" id="CM042055">
    <property type="protein sequence ID" value="KAI3701780.1"/>
    <property type="molecule type" value="Genomic_DNA"/>
</dbReference>
<gene>
    <name evidence="1" type="ORF">L6452_27118</name>
</gene>
<accession>A0ACB8ZVT3</accession>
<proteinExistence type="predicted"/>
<evidence type="ECO:0000313" key="2">
    <source>
        <dbReference type="Proteomes" id="UP001055879"/>
    </source>
</evidence>
<dbReference type="Proteomes" id="UP001055879">
    <property type="component" value="Linkage Group LG09"/>
</dbReference>
<protein>
    <submittedName>
        <fullName evidence="1">Uncharacterized protein</fullName>
    </submittedName>
</protein>
<sequence length="275" mass="31842">MVAASSNHPMKFQIKRNKIDDQTLFSCELIKQVSEDDGSYYYKQQSEIQQQTNIDAEVLKIKDILDKSTPHESESVIYHSLSKLQHMGLSFKTLEATGIGKSVSALKKHESRDVRQIANALVKVWKGVVDEWINTTENMSASEHGEWNIINPPPIKKHSVHACKQQTTTIPKEKLGEDSINKQSTDYLNMETNKFQISEKAKGHVEESKKMDYSERKIEEKLEATKRKLHQGYEEADKKKRQRRIQVIELHQLTQENHILPQTQPVNKRRGNWHC</sequence>
<reference evidence="2" key="1">
    <citation type="journal article" date="2022" name="Mol. Ecol. Resour.">
        <title>The genomes of chicory, endive, great burdock and yacon provide insights into Asteraceae palaeo-polyploidization history and plant inulin production.</title>
        <authorList>
            <person name="Fan W."/>
            <person name="Wang S."/>
            <person name="Wang H."/>
            <person name="Wang A."/>
            <person name="Jiang F."/>
            <person name="Liu H."/>
            <person name="Zhao H."/>
            <person name="Xu D."/>
            <person name="Zhang Y."/>
        </authorList>
    </citation>
    <scope>NUCLEOTIDE SEQUENCE [LARGE SCALE GENOMIC DNA]</scope>
    <source>
        <strain evidence="2">cv. Niubang</strain>
    </source>
</reference>
<evidence type="ECO:0000313" key="1">
    <source>
        <dbReference type="EMBL" id="KAI3701780.1"/>
    </source>
</evidence>
<reference evidence="1 2" key="2">
    <citation type="journal article" date="2022" name="Mol. Ecol. Resour.">
        <title>The genomes of chicory, endive, great burdock and yacon provide insights into Asteraceae paleo-polyploidization history and plant inulin production.</title>
        <authorList>
            <person name="Fan W."/>
            <person name="Wang S."/>
            <person name="Wang H."/>
            <person name="Wang A."/>
            <person name="Jiang F."/>
            <person name="Liu H."/>
            <person name="Zhao H."/>
            <person name="Xu D."/>
            <person name="Zhang Y."/>
        </authorList>
    </citation>
    <scope>NUCLEOTIDE SEQUENCE [LARGE SCALE GENOMIC DNA]</scope>
    <source>
        <strain evidence="2">cv. Niubang</strain>
    </source>
</reference>
<comment type="caution">
    <text evidence="1">The sequence shown here is derived from an EMBL/GenBank/DDBJ whole genome shotgun (WGS) entry which is preliminary data.</text>
</comment>